<evidence type="ECO:0000313" key="3">
    <source>
        <dbReference type="Proteomes" id="UP000268070"/>
    </source>
</evidence>
<proteinExistence type="predicted"/>
<dbReference type="EMBL" id="CP032153">
    <property type="protein sequence ID" value="AYN22003.1"/>
    <property type="molecule type" value="Genomic_DNA"/>
</dbReference>
<evidence type="ECO:0000259" key="1">
    <source>
        <dbReference type="PROSITE" id="PS50943"/>
    </source>
</evidence>
<dbReference type="InterPro" id="IPR053853">
    <property type="entry name" value="FitA-like_RHH"/>
</dbReference>
<dbReference type="AlphaFoldDB" id="A0A3G2HY68"/>
<sequence>MMGDKAGKLLIRGIDSEVLKQLELMAKESERSLEAEARFALRSWARPAFSAIEQSLRRKDISARLNEALDNINEIRHANKLRPSHIAIKIGSAYAESVENWFLGQEEPSFAELEKVAMVLGVNSSWLAHGDDTPFPTGYVRLSEDPTIAARWLLDFSPAAEPAIAQPLDPSNKHEKLVFVRSDDATGSLAIIKVIGEHHCTTFKTPTHVSNSIGAGGAAQLRALFLTLELLYKVFTRDGITIKSMIIPKEEFYDLISGKIHPLSLTPQERYERPWWEDIWDEKESGKHNYWDEWISITNRIHKEIDLSERSKELRAQIRSGKYPGIKELRDYQESKDSQSNQ</sequence>
<dbReference type="InterPro" id="IPR010985">
    <property type="entry name" value="Ribbon_hlx_hlx"/>
</dbReference>
<dbReference type="PROSITE" id="PS50943">
    <property type="entry name" value="HTH_CROC1"/>
    <property type="match status" value="1"/>
</dbReference>
<dbReference type="KEGG" id="aaqu:D3M96_16570"/>
<feature type="domain" description="HTH cro/C1-type" evidence="1">
    <location>
        <begin position="100"/>
        <end position="127"/>
    </location>
</feature>
<evidence type="ECO:0000313" key="2">
    <source>
        <dbReference type="EMBL" id="AYN22003.1"/>
    </source>
</evidence>
<dbReference type="CDD" id="cd00093">
    <property type="entry name" value="HTH_XRE"/>
    <property type="match status" value="1"/>
</dbReference>
<dbReference type="Pfam" id="PF22513">
    <property type="entry name" value="FitA-like_RHH"/>
    <property type="match status" value="1"/>
</dbReference>
<reference evidence="2 3" key="1">
    <citation type="submission" date="2018-09" db="EMBL/GenBank/DDBJ databases">
        <title>Complete genome sequence of the hydrocarbonoclastic bacterium Alcaligenes aquatilis QD168, isolated from a crude-oil polluted marine sediment of Central Chile.</title>
        <authorList>
            <person name="Duran R.E."/>
            <person name="Barra B."/>
            <person name="Salva-Serra F."/>
            <person name="Mendez V."/>
            <person name="Moore E.R.B."/>
            <person name="Seeger M."/>
        </authorList>
    </citation>
    <scope>NUCLEOTIDE SEQUENCE [LARGE SCALE GENOMIC DNA]</scope>
    <source>
        <strain evidence="2 3">QD168</strain>
    </source>
</reference>
<gene>
    <name evidence="2" type="ORF">D3M96_16570</name>
</gene>
<dbReference type="OrthoDB" id="8685865at2"/>
<name>A0A3G2HY68_9BURK</name>
<dbReference type="RefSeq" id="WP_026484379.1">
    <property type="nucleotide sequence ID" value="NZ_CP032153.1"/>
</dbReference>
<dbReference type="InterPro" id="IPR001387">
    <property type="entry name" value="Cro/C1-type_HTH"/>
</dbReference>
<accession>A0A3G2HY68</accession>
<dbReference type="GO" id="GO:0006355">
    <property type="term" value="P:regulation of DNA-templated transcription"/>
    <property type="evidence" value="ECO:0007669"/>
    <property type="project" value="InterPro"/>
</dbReference>
<protein>
    <submittedName>
        <fullName evidence="2">XRE family transcriptional regulator</fullName>
    </submittedName>
</protein>
<dbReference type="Proteomes" id="UP000268070">
    <property type="component" value="Chromosome"/>
</dbReference>
<dbReference type="SUPFAM" id="SSF47598">
    <property type="entry name" value="Ribbon-helix-helix"/>
    <property type="match status" value="1"/>
</dbReference>
<organism evidence="2 3">
    <name type="scientific">Alcaligenes aquatilis</name>
    <dbReference type="NCBI Taxonomy" id="323284"/>
    <lineage>
        <taxon>Bacteria</taxon>
        <taxon>Pseudomonadati</taxon>
        <taxon>Pseudomonadota</taxon>
        <taxon>Betaproteobacteria</taxon>
        <taxon>Burkholderiales</taxon>
        <taxon>Alcaligenaceae</taxon>
        <taxon>Alcaligenes</taxon>
    </lineage>
</organism>